<evidence type="ECO:0000313" key="1">
    <source>
        <dbReference type="EMBL" id="GER39697.1"/>
    </source>
</evidence>
<sequence>MQHDEGHSMHLHPQDMGDADSAIDRLWQKEKVQNHALFDFYGLLIETILSCDHNVFLVLSSGLGPSECCFAGPKQAGEGWAHLSIGWITPKSVAGLPWSTGLAHSWTGLETSGRTQCVRACPTDVLKMIPWTGVKLNKLLLLQGLRTGNRARSETPIWAFSIF</sequence>
<dbReference type="Gene3D" id="3.30.70.20">
    <property type="match status" value="1"/>
</dbReference>
<dbReference type="EMBL" id="BKCP01005738">
    <property type="protein sequence ID" value="GER39697.1"/>
    <property type="molecule type" value="Genomic_DNA"/>
</dbReference>
<gene>
    <name evidence="1" type="ORF">STAS_16330</name>
</gene>
<proteinExistence type="predicted"/>
<accession>A0A5A7Q5I2</accession>
<name>A0A5A7Q5I2_STRAF</name>
<dbReference type="OrthoDB" id="9at2759"/>
<evidence type="ECO:0000313" key="2">
    <source>
        <dbReference type="Proteomes" id="UP000325081"/>
    </source>
</evidence>
<dbReference type="AlphaFoldDB" id="A0A5A7Q5I2"/>
<protein>
    <submittedName>
        <fullName evidence="1">Photosystem I iron-sulfur center</fullName>
    </submittedName>
</protein>
<keyword evidence="2" id="KW-1185">Reference proteome</keyword>
<reference evidence="2" key="1">
    <citation type="journal article" date="2019" name="Curr. Biol.">
        <title>Genome Sequence of Striga asiatica Provides Insight into the Evolution of Plant Parasitism.</title>
        <authorList>
            <person name="Yoshida S."/>
            <person name="Kim S."/>
            <person name="Wafula E.K."/>
            <person name="Tanskanen J."/>
            <person name="Kim Y.M."/>
            <person name="Honaas L."/>
            <person name="Yang Z."/>
            <person name="Spallek T."/>
            <person name="Conn C.E."/>
            <person name="Ichihashi Y."/>
            <person name="Cheong K."/>
            <person name="Cui S."/>
            <person name="Der J.P."/>
            <person name="Gundlach H."/>
            <person name="Jiao Y."/>
            <person name="Hori C."/>
            <person name="Ishida J.K."/>
            <person name="Kasahara H."/>
            <person name="Kiba T."/>
            <person name="Kim M.S."/>
            <person name="Koo N."/>
            <person name="Laohavisit A."/>
            <person name="Lee Y.H."/>
            <person name="Lumba S."/>
            <person name="McCourt P."/>
            <person name="Mortimer J.C."/>
            <person name="Mutuku J.M."/>
            <person name="Nomura T."/>
            <person name="Sasaki-Sekimoto Y."/>
            <person name="Seto Y."/>
            <person name="Wang Y."/>
            <person name="Wakatake T."/>
            <person name="Sakakibara H."/>
            <person name="Demura T."/>
            <person name="Yamaguchi S."/>
            <person name="Yoneyama K."/>
            <person name="Manabe R.I."/>
            <person name="Nelson D.C."/>
            <person name="Schulman A.H."/>
            <person name="Timko M.P."/>
            <person name="dePamphilis C.W."/>
            <person name="Choi D."/>
            <person name="Shirasu K."/>
        </authorList>
    </citation>
    <scope>NUCLEOTIDE SEQUENCE [LARGE SCALE GENOMIC DNA]</scope>
    <source>
        <strain evidence="2">cv. UVA1</strain>
    </source>
</reference>
<dbReference type="Proteomes" id="UP000325081">
    <property type="component" value="Unassembled WGS sequence"/>
</dbReference>
<comment type="caution">
    <text evidence="1">The sequence shown here is derived from an EMBL/GenBank/DDBJ whole genome shotgun (WGS) entry which is preliminary data.</text>
</comment>
<organism evidence="1 2">
    <name type="scientific">Striga asiatica</name>
    <name type="common">Asiatic witchweed</name>
    <name type="synonym">Buchnera asiatica</name>
    <dbReference type="NCBI Taxonomy" id="4170"/>
    <lineage>
        <taxon>Eukaryota</taxon>
        <taxon>Viridiplantae</taxon>
        <taxon>Streptophyta</taxon>
        <taxon>Embryophyta</taxon>
        <taxon>Tracheophyta</taxon>
        <taxon>Spermatophyta</taxon>
        <taxon>Magnoliopsida</taxon>
        <taxon>eudicotyledons</taxon>
        <taxon>Gunneridae</taxon>
        <taxon>Pentapetalae</taxon>
        <taxon>asterids</taxon>
        <taxon>lamiids</taxon>
        <taxon>Lamiales</taxon>
        <taxon>Orobanchaceae</taxon>
        <taxon>Buchnereae</taxon>
        <taxon>Striga</taxon>
    </lineage>
</organism>